<dbReference type="InterPro" id="IPR002182">
    <property type="entry name" value="NB-ARC"/>
</dbReference>
<dbReference type="GO" id="GO:0098542">
    <property type="term" value="P:defense response to other organism"/>
    <property type="evidence" value="ECO:0007669"/>
    <property type="project" value="TreeGrafter"/>
</dbReference>
<dbReference type="Gene3D" id="1.10.10.10">
    <property type="entry name" value="Winged helix-like DNA-binding domain superfamily/Winged helix DNA-binding domain"/>
    <property type="match status" value="1"/>
</dbReference>
<proteinExistence type="predicted"/>
<dbReference type="PRINTS" id="PR00364">
    <property type="entry name" value="DISEASERSIST"/>
</dbReference>
<keyword evidence="3" id="KW-0611">Plant defense</keyword>
<dbReference type="Gene3D" id="1.20.5.4130">
    <property type="match status" value="2"/>
</dbReference>
<keyword evidence="1" id="KW-0677">Repeat</keyword>
<dbReference type="PANTHER" id="PTHR23155">
    <property type="entry name" value="DISEASE RESISTANCE PROTEIN RP"/>
    <property type="match status" value="1"/>
</dbReference>
<feature type="region of interest" description="Disordered" evidence="4">
    <location>
        <begin position="498"/>
        <end position="519"/>
    </location>
</feature>
<evidence type="ECO:0000313" key="8">
    <source>
        <dbReference type="EMBL" id="KAF3945827.1"/>
    </source>
</evidence>
<keyword evidence="9" id="KW-1185">Reference proteome</keyword>
<comment type="caution">
    <text evidence="8">The sequence shown here is derived from an EMBL/GenBank/DDBJ whole genome shotgun (WGS) entry which is preliminary data.</text>
</comment>
<keyword evidence="2" id="KW-0547">Nucleotide-binding</keyword>
<sequence length="1192" mass="137561">MAAVVPMILFGILIEELNEANRHQLNLRLQLELVERELRLMLAVLDQIGSLEEPSEDMNQWAEESWDVVRSAEDMIDTFMIISGKTRFGFYFNDVFLGLKLSRKIKRVMLRIDPLSKESKFLGIEKAEDKNQGDGAEHKATIMPCVITSVERGCARIFFEASDSCSILLPPLLLLLPGIRRPNLQMSSIYEQVEHRTSYIEDLLRLHKQILNVSTECEGSLSRGANVISETNTIISFLLEQTDFVLSQKFLFHPFAIREVEQVRQGIRCIYDILKDMEAVGDGDLDEREKVWMEWVSEICRPANYYIASFASKREQQIKSWAKLKAPAFLSEDLELWKKMKRIGSRIQFAYGRRWLYGMGGSITDLRPSTGFDLESIWKDVRLMRALSKDVSMEDQCQRVEVWLKQIEELALKVTALNTRLQRSQEKMKGCLARPLLMVKELMVLPSIEMKVKEISSEFLVMSERKRTYDIGKLEGKRGQSSRVQDLQGTMASTSYSIGEDDDNNLEEAQPGSLQQHKKARRYVDKIEEISSEIQSSTVQDPPGTMASTSEVIFNDVEPGSLQQNTNTKRYKDKIEEEDESIKAESSQMNELINTKPLKEFLMKAFLIEPVGRSYTKEQVVSIESELNLIKAFLKDIKAIKEPDAKLKLWEKEMRDIADEAETIVGIYKSTRARVDKKNIFTRLSSRIKNQKAYSKVVQEISIIKKKIQKITERRIAYGIEHLEASNSMTQRRYQRRPPFQFSEESAIIGFEDHVFEIKERLLTVDEPRRSIIAIVGMGGSGKTHLAESIFKDNAIKDNAFNTRAWVTISERHGAEEILQDIRRQVIVSDQELEREQSRQDKLKQMLQIFLRERKYLIVLDNIPMSRVWDDVKGAFPDVSNGSRIVITTRDMAVPHTDSRFFLYKLQLLSTDESLTLFSKTLGLEEVPPELKDVGRKIVMRCGGLPLEIENIGKLVSKKVANREEWTRVLEELEEDKEDKGPWSELSEKVSRELPIELKRCLDYFLLFPEEFEIPARRLITLWVAEGFLRPRRGDDSPEQFAEKYLMELIDRNMVQVTKKKPNGKARSCCLPVALRKHLSKALEDKVFKGQVKRASKSSSSLQQNRWIVDHYNNIDPSNTSFNHIHGDNSDNATLQASYRKALSFMSFDYREGSQPGDEIGNFLQRCISCRCFLLLRVLDLERVFRPQYCPR</sequence>
<evidence type="ECO:0000256" key="2">
    <source>
        <dbReference type="ARBA" id="ARBA00022741"/>
    </source>
</evidence>
<dbReference type="FunFam" id="3.40.50.300:FF:001091">
    <property type="entry name" value="Probable disease resistance protein At1g61300"/>
    <property type="match status" value="1"/>
</dbReference>
<dbReference type="InterPro" id="IPR041118">
    <property type="entry name" value="Rx_N"/>
</dbReference>
<feature type="domain" description="Disease resistance protein winged helix" evidence="7">
    <location>
        <begin position="1007"/>
        <end position="1069"/>
    </location>
</feature>
<dbReference type="InterPro" id="IPR042197">
    <property type="entry name" value="Apaf_helical"/>
</dbReference>
<dbReference type="InterPro" id="IPR044974">
    <property type="entry name" value="Disease_R_plants"/>
</dbReference>
<dbReference type="Pfam" id="PF00931">
    <property type="entry name" value="NB-ARC"/>
    <property type="match status" value="1"/>
</dbReference>
<protein>
    <submittedName>
        <fullName evidence="8">Uncharacterized protein</fullName>
    </submittedName>
</protein>
<dbReference type="Gene3D" id="3.40.50.300">
    <property type="entry name" value="P-loop containing nucleotide triphosphate hydrolases"/>
    <property type="match status" value="1"/>
</dbReference>
<gene>
    <name evidence="8" type="ORF">CMV_027838</name>
</gene>
<name>A0A8J4QB44_9ROSI</name>
<dbReference type="Gene3D" id="1.10.8.430">
    <property type="entry name" value="Helical domain of apoptotic protease-activating factors"/>
    <property type="match status" value="1"/>
</dbReference>
<dbReference type="Proteomes" id="UP000737018">
    <property type="component" value="Unassembled WGS sequence"/>
</dbReference>
<dbReference type="GO" id="GO:0043531">
    <property type="term" value="F:ADP binding"/>
    <property type="evidence" value="ECO:0007669"/>
    <property type="project" value="InterPro"/>
</dbReference>
<dbReference type="PANTHER" id="PTHR23155:SF955">
    <property type="entry name" value="AAA+ ATPASE DOMAIN-CONTAINING PROTEIN"/>
    <property type="match status" value="1"/>
</dbReference>
<dbReference type="InterPro" id="IPR027417">
    <property type="entry name" value="P-loop_NTPase"/>
</dbReference>
<dbReference type="EMBL" id="JRKL02010927">
    <property type="protein sequence ID" value="KAF3945827.1"/>
    <property type="molecule type" value="Genomic_DNA"/>
</dbReference>
<accession>A0A8J4QB44</accession>
<evidence type="ECO:0000259" key="6">
    <source>
        <dbReference type="Pfam" id="PF18052"/>
    </source>
</evidence>
<feature type="domain" description="Disease resistance N-terminal" evidence="6">
    <location>
        <begin position="13"/>
        <end position="87"/>
    </location>
</feature>
<dbReference type="InterPro" id="IPR036388">
    <property type="entry name" value="WH-like_DNA-bd_sf"/>
</dbReference>
<dbReference type="Pfam" id="PF23559">
    <property type="entry name" value="WHD_DRP"/>
    <property type="match status" value="1"/>
</dbReference>
<dbReference type="OrthoDB" id="20872at2759"/>
<reference evidence="8" key="1">
    <citation type="submission" date="2020-03" db="EMBL/GenBank/DDBJ databases">
        <title>Castanea mollissima Vanexum genome sequencing.</title>
        <authorList>
            <person name="Staton M."/>
        </authorList>
    </citation>
    <scope>NUCLEOTIDE SEQUENCE</scope>
    <source>
        <tissue evidence="8">Leaf</tissue>
    </source>
</reference>
<feature type="domain" description="NB-ARC" evidence="5">
    <location>
        <begin position="752"/>
        <end position="921"/>
    </location>
</feature>
<evidence type="ECO:0000259" key="5">
    <source>
        <dbReference type="Pfam" id="PF00931"/>
    </source>
</evidence>
<organism evidence="8 9">
    <name type="scientific">Castanea mollissima</name>
    <name type="common">Chinese chestnut</name>
    <dbReference type="NCBI Taxonomy" id="60419"/>
    <lineage>
        <taxon>Eukaryota</taxon>
        <taxon>Viridiplantae</taxon>
        <taxon>Streptophyta</taxon>
        <taxon>Embryophyta</taxon>
        <taxon>Tracheophyta</taxon>
        <taxon>Spermatophyta</taxon>
        <taxon>Magnoliopsida</taxon>
        <taxon>eudicotyledons</taxon>
        <taxon>Gunneridae</taxon>
        <taxon>Pentapetalae</taxon>
        <taxon>rosids</taxon>
        <taxon>fabids</taxon>
        <taxon>Fagales</taxon>
        <taxon>Fagaceae</taxon>
        <taxon>Castanea</taxon>
    </lineage>
</organism>
<dbReference type="SUPFAM" id="SSF52540">
    <property type="entry name" value="P-loop containing nucleoside triphosphate hydrolases"/>
    <property type="match status" value="1"/>
</dbReference>
<evidence type="ECO:0000313" key="9">
    <source>
        <dbReference type="Proteomes" id="UP000737018"/>
    </source>
</evidence>
<dbReference type="Pfam" id="PF18052">
    <property type="entry name" value="Rx_N"/>
    <property type="match status" value="2"/>
</dbReference>
<evidence type="ECO:0000259" key="7">
    <source>
        <dbReference type="Pfam" id="PF23559"/>
    </source>
</evidence>
<evidence type="ECO:0000256" key="3">
    <source>
        <dbReference type="ARBA" id="ARBA00022821"/>
    </source>
</evidence>
<dbReference type="AlphaFoldDB" id="A0A8J4QB44"/>
<evidence type="ECO:0000256" key="4">
    <source>
        <dbReference type="SAM" id="MobiDB-lite"/>
    </source>
</evidence>
<dbReference type="InterPro" id="IPR058922">
    <property type="entry name" value="WHD_DRP"/>
</dbReference>
<evidence type="ECO:0000256" key="1">
    <source>
        <dbReference type="ARBA" id="ARBA00022737"/>
    </source>
</evidence>
<feature type="domain" description="Disease resistance N-terminal" evidence="6">
    <location>
        <begin position="617"/>
        <end position="674"/>
    </location>
</feature>